<evidence type="ECO:0000256" key="6">
    <source>
        <dbReference type="ARBA" id="ARBA00022490"/>
    </source>
</evidence>
<evidence type="ECO:0000259" key="12">
    <source>
        <dbReference type="PROSITE" id="PS50004"/>
    </source>
</evidence>
<dbReference type="SUPFAM" id="SSF49562">
    <property type="entry name" value="C2 domain (Calcium/lipid-binding domain, CaLB)"/>
    <property type="match status" value="1"/>
</dbReference>
<dbReference type="InterPro" id="IPR000008">
    <property type="entry name" value="C2_dom"/>
</dbReference>
<evidence type="ECO:0000313" key="13">
    <source>
        <dbReference type="EMBL" id="NWJ06320.1"/>
    </source>
</evidence>
<keyword evidence="7" id="KW-0479">Metal-binding</keyword>
<protein>
    <submittedName>
        <fullName evidence="13">CPNE2 protein</fullName>
    </submittedName>
</protein>
<keyword evidence="14" id="KW-1185">Reference proteome</keyword>
<dbReference type="InterPro" id="IPR045052">
    <property type="entry name" value="Copine"/>
</dbReference>
<name>A0A7K4LPV8_9AVES</name>
<evidence type="ECO:0000256" key="2">
    <source>
        <dbReference type="ARBA" id="ARBA00004236"/>
    </source>
</evidence>
<evidence type="ECO:0000313" key="14">
    <source>
        <dbReference type="Proteomes" id="UP000534426"/>
    </source>
</evidence>
<evidence type="ECO:0000256" key="1">
    <source>
        <dbReference type="ARBA" id="ARBA00004123"/>
    </source>
</evidence>
<keyword evidence="6" id="KW-0963">Cytoplasm</keyword>
<accession>A0A7K4LPV8</accession>
<sequence>RLHNDDFFSLSLLQIVSSKKITRTLLLGNGKPAGKGMITIAAQELSDNRVITLSMAGRKLDKKDLFGKSDPFLEFYKPGDDGKWMLVHRTEVIKYTLDPVWKPFSVPLVSLCDGDVEKLIKVIVMCYDYDSDGGHDFIGEFQTSVARMCEAQDASPLELECINPKKQKKKKNYKNSGIIIVKSCKITRDFSFLDYILGGCQLMFTVGIDFTASNGNPRDPSSLHYINPMGTNEYLSAIWAVGQIIQDYDS</sequence>
<keyword evidence="8" id="KW-0677">Repeat</keyword>
<feature type="non-terminal residue" evidence="13">
    <location>
        <position position="250"/>
    </location>
</feature>
<gene>
    <name evidence="13" type="primary">Cpne2_1</name>
    <name evidence="13" type="ORF">CRYUND_R07056</name>
</gene>
<evidence type="ECO:0000256" key="5">
    <source>
        <dbReference type="ARBA" id="ARBA00022475"/>
    </source>
</evidence>
<dbReference type="GO" id="GO:0005737">
    <property type="term" value="C:cytoplasm"/>
    <property type="evidence" value="ECO:0007669"/>
    <property type="project" value="UniProtKB-SubCell"/>
</dbReference>
<dbReference type="FunFam" id="2.60.40.150:FF:000042">
    <property type="entry name" value="Copine 3"/>
    <property type="match status" value="1"/>
</dbReference>
<proteinExistence type="inferred from homology"/>
<reference evidence="13 14" key="1">
    <citation type="submission" date="2019-09" db="EMBL/GenBank/DDBJ databases">
        <title>Bird 10,000 Genomes (B10K) Project - Family phase.</title>
        <authorList>
            <person name="Zhang G."/>
        </authorList>
    </citation>
    <scope>NUCLEOTIDE SEQUENCE [LARGE SCALE GENOMIC DNA]</scope>
    <source>
        <strain evidence="13">B10K-MSB-37135</strain>
        <tissue evidence="13">Heart</tissue>
    </source>
</reference>
<dbReference type="GO" id="GO:0005886">
    <property type="term" value="C:plasma membrane"/>
    <property type="evidence" value="ECO:0007669"/>
    <property type="project" value="UniProtKB-SubCell"/>
</dbReference>
<evidence type="ECO:0000256" key="10">
    <source>
        <dbReference type="ARBA" id="ARBA00023136"/>
    </source>
</evidence>
<dbReference type="InterPro" id="IPR037768">
    <property type="entry name" value="C2B_Copine"/>
</dbReference>
<keyword evidence="10" id="KW-0472">Membrane</keyword>
<keyword evidence="5" id="KW-1003">Cell membrane</keyword>
<dbReference type="Gene3D" id="2.60.40.150">
    <property type="entry name" value="C2 domain"/>
    <property type="match status" value="1"/>
</dbReference>
<evidence type="ECO:0000256" key="4">
    <source>
        <dbReference type="ARBA" id="ARBA00009048"/>
    </source>
</evidence>
<dbReference type="GO" id="GO:0046872">
    <property type="term" value="F:metal ion binding"/>
    <property type="evidence" value="ECO:0007669"/>
    <property type="project" value="UniProtKB-KW"/>
</dbReference>
<feature type="non-terminal residue" evidence="13">
    <location>
        <position position="1"/>
    </location>
</feature>
<evidence type="ECO:0000256" key="11">
    <source>
        <dbReference type="ARBA" id="ARBA00023242"/>
    </source>
</evidence>
<dbReference type="InterPro" id="IPR035892">
    <property type="entry name" value="C2_domain_sf"/>
</dbReference>
<dbReference type="SMART" id="SM00239">
    <property type="entry name" value="C2"/>
    <property type="match status" value="1"/>
</dbReference>
<dbReference type="CDD" id="cd04047">
    <property type="entry name" value="C2B_Copine"/>
    <property type="match status" value="1"/>
</dbReference>
<feature type="domain" description="C2" evidence="12">
    <location>
        <begin position="32"/>
        <end position="159"/>
    </location>
</feature>
<evidence type="ECO:0000256" key="8">
    <source>
        <dbReference type="ARBA" id="ARBA00022737"/>
    </source>
</evidence>
<keyword evidence="11" id="KW-0539">Nucleus</keyword>
<keyword evidence="9" id="KW-0106">Calcium</keyword>
<dbReference type="PANTHER" id="PTHR10857:SF3">
    <property type="entry name" value="COPINE-2"/>
    <property type="match status" value="1"/>
</dbReference>
<comment type="similarity">
    <text evidence="4">Belongs to the copine family.</text>
</comment>
<dbReference type="EMBL" id="VWPW01019873">
    <property type="protein sequence ID" value="NWJ06320.1"/>
    <property type="molecule type" value="Genomic_DNA"/>
</dbReference>
<dbReference type="Pfam" id="PF00168">
    <property type="entry name" value="C2"/>
    <property type="match status" value="1"/>
</dbReference>
<evidence type="ECO:0000256" key="3">
    <source>
        <dbReference type="ARBA" id="ARBA00004496"/>
    </source>
</evidence>
<evidence type="ECO:0000256" key="9">
    <source>
        <dbReference type="ARBA" id="ARBA00022837"/>
    </source>
</evidence>
<dbReference type="PANTHER" id="PTHR10857">
    <property type="entry name" value="COPINE"/>
    <property type="match status" value="1"/>
</dbReference>
<dbReference type="GO" id="GO:0005544">
    <property type="term" value="F:calcium-dependent phospholipid binding"/>
    <property type="evidence" value="ECO:0007669"/>
    <property type="project" value="InterPro"/>
</dbReference>
<dbReference type="AlphaFoldDB" id="A0A7K4LPV8"/>
<dbReference type="GO" id="GO:0071277">
    <property type="term" value="P:cellular response to calcium ion"/>
    <property type="evidence" value="ECO:0007669"/>
    <property type="project" value="TreeGrafter"/>
</dbReference>
<dbReference type="Proteomes" id="UP000534426">
    <property type="component" value="Unassembled WGS sequence"/>
</dbReference>
<evidence type="ECO:0000256" key="7">
    <source>
        <dbReference type="ARBA" id="ARBA00022723"/>
    </source>
</evidence>
<organism evidence="13 14">
    <name type="scientific">Crypturellus undulatus</name>
    <dbReference type="NCBI Taxonomy" id="48396"/>
    <lineage>
        <taxon>Eukaryota</taxon>
        <taxon>Metazoa</taxon>
        <taxon>Chordata</taxon>
        <taxon>Craniata</taxon>
        <taxon>Vertebrata</taxon>
        <taxon>Euteleostomi</taxon>
        <taxon>Archelosauria</taxon>
        <taxon>Archosauria</taxon>
        <taxon>Dinosauria</taxon>
        <taxon>Saurischia</taxon>
        <taxon>Theropoda</taxon>
        <taxon>Coelurosauria</taxon>
        <taxon>Aves</taxon>
        <taxon>Palaeognathae</taxon>
        <taxon>Tinamiformes</taxon>
        <taxon>Tinamidae</taxon>
        <taxon>Crypturellus</taxon>
    </lineage>
</organism>
<comment type="subcellular location">
    <subcellularLocation>
        <location evidence="2">Cell membrane</location>
    </subcellularLocation>
    <subcellularLocation>
        <location evidence="3">Cytoplasm</location>
    </subcellularLocation>
    <subcellularLocation>
        <location evidence="1">Nucleus</location>
    </subcellularLocation>
</comment>
<dbReference type="GO" id="GO:0005634">
    <property type="term" value="C:nucleus"/>
    <property type="evidence" value="ECO:0007669"/>
    <property type="project" value="UniProtKB-SubCell"/>
</dbReference>
<dbReference type="PROSITE" id="PS50004">
    <property type="entry name" value="C2"/>
    <property type="match status" value="1"/>
</dbReference>
<comment type="caution">
    <text evidence="13">The sequence shown here is derived from an EMBL/GenBank/DDBJ whole genome shotgun (WGS) entry which is preliminary data.</text>
</comment>